<dbReference type="Proteomes" id="UP001162162">
    <property type="component" value="Unassembled WGS sequence"/>
</dbReference>
<evidence type="ECO:0000256" key="1">
    <source>
        <dbReference type="SAM" id="MobiDB-lite"/>
    </source>
</evidence>
<dbReference type="AlphaFoldDB" id="A0AAV8Z2A8"/>
<gene>
    <name evidence="2" type="ORF">NQ318_020519</name>
</gene>
<dbReference type="InterPro" id="IPR052709">
    <property type="entry name" value="Transposase-MT_Hybrid"/>
</dbReference>
<comment type="caution">
    <text evidence="2">The sequence shown here is derived from an EMBL/GenBank/DDBJ whole genome shotgun (WGS) entry which is preliminary data.</text>
</comment>
<protein>
    <submittedName>
        <fullName evidence="2">Uncharacterized protein</fullName>
    </submittedName>
</protein>
<dbReference type="PANTHER" id="PTHR46060:SF1">
    <property type="entry name" value="MARINER MOS1 TRANSPOSASE-LIKE PROTEIN"/>
    <property type="match status" value="1"/>
</dbReference>
<evidence type="ECO:0000313" key="3">
    <source>
        <dbReference type="Proteomes" id="UP001162162"/>
    </source>
</evidence>
<organism evidence="2 3">
    <name type="scientific">Aromia moschata</name>
    <dbReference type="NCBI Taxonomy" id="1265417"/>
    <lineage>
        <taxon>Eukaryota</taxon>
        <taxon>Metazoa</taxon>
        <taxon>Ecdysozoa</taxon>
        <taxon>Arthropoda</taxon>
        <taxon>Hexapoda</taxon>
        <taxon>Insecta</taxon>
        <taxon>Pterygota</taxon>
        <taxon>Neoptera</taxon>
        <taxon>Endopterygota</taxon>
        <taxon>Coleoptera</taxon>
        <taxon>Polyphaga</taxon>
        <taxon>Cucujiformia</taxon>
        <taxon>Chrysomeloidea</taxon>
        <taxon>Cerambycidae</taxon>
        <taxon>Cerambycinae</taxon>
        <taxon>Callichromatini</taxon>
        <taxon>Aromia</taxon>
    </lineage>
</organism>
<name>A0AAV8Z2A8_9CUCU</name>
<sequence length="117" mass="13210">MASGRSRAKRDVKRPNTIPRSDEKENISKLICEDRRLSTRGLAEITGIDKECIRQILHDSCNMRKVCAKMAPKLLTPEQKESRINICADILNNIETSLGLFDMVITCDNKFRKCGSG</sequence>
<reference evidence="2" key="1">
    <citation type="journal article" date="2023" name="Insect Mol. Biol.">
        <title>Genome sequencing provides insights into the evolution of gene families encoding plant cell wall-degrading enzymes in longhorned beetles.</title>
        <authorList>
            <person name="Shin N.R."/>
            <person name="Okamura Y."/>
            <person name="Kirsch R."/>
            <person name="Pauchet Y."/>
        </authorList>
    </citation>
    <scope>NUCLEOTIDE SEQUENCE</scope>
    <source>
        <strain evidence="2">AMC_N1</strain>
    </source>
</reference>
<feature type="region of interest" description="Disordered" evidence="1">
    <location>
        <begin position="1"/>
        <end position="22"/>
    </location>
</feature>
<accession>A0AAV8Z2A8</accession>
<feature type="compositionally biased region" description="Basic residues" evidence="1">
    <location>
        <begin position="1"/>
        <end position="12"/>
    </location>
</feature>
<evidence type="ECO:0000313" key="2">
    <source>
        <dbReference type="EMBL" id="KAJ8957492.1"/>
    </source>
</evidence>
<proteinExistence type="predicted"/>
<dbReference type="EMBL" id="JAPWTK010000022">
    <property type="protein sequence ID" value="KAJ8957492.1"/>
    <property type="molecule type" value="Genomic_DNA"/>
</dbReference>
<dbReference type="PANTHER" id="PTHR46060">
    <property type="entry name" value="MARINER MOS1 TRANSPOSASE-LIKE PROTEIN"/>
    <property type="match status" value="1"/>
</dbReference>
<keyword evidence="3" id="KW-1185">Reference proteome</keyword>